<evidence type="ECO:0000259" key="1">
    <source>
        <dbReference type="Pfam" id="PF10026"/>
    </source>
</evidence>
<organism evidence="2 3">
    <name type="scientific">Psychrobacillus mangrovi</name>
    <dbReference type="NCBI Taxonomy" id="3117745"/>
    <lineage>
        <taxon>Bacteria</taxon>
        <taxon>Bacillati</taxon>
        <taxon>Bacillota</taxon>
        <taxon>Bacilli</taxon>
        <taxon>Bacillales</taxon>
        <taxon>Bacillaceae</taxon>
        <taxon>Psychrobacillus</taxon>
    </lineage>
</organism>
<comment type="caution">
    <text evidence="2">The sequence shown here is derived from an EMBL/GenBank/DDBJ whole genome shotgun (WGS) entry which is preliminary data.</text>
</comment>
<protein>
    <submittedName>
        <fullName evidence="2">DUF2268 domain-containing putative Zn-dependent protease</fullName>
    </submittedName>
</protein>
<reference evidence="2 3" key="1">
    <citation type="submission" date="2024-01" db="EMBL/GenBank/DDBJ databases">
        <title>Seven novel Bacillus-like species.</title>
        <authorList>
            <person name="Liu G."/>
        </authorList>
    </citation>
    <scope>NUCLEOTIDE SEQUENCE [LARGE SCALE GENOMIC DNA]</scope>
    <source>
        <strain evidence="2 3">FJAT-51614</strain>
    </source>
</reference>
<feature type="domain" description="DUF2268" evidence="1">
    <location>
        <begin position="137"/>
        <end position="266"/>
    </location>
</feature>
<evidence type="ECO:0000313" key="3">
    <source>
        <dbReference type="Proteomes" id="UP001364890"/>
    </source>
</evidence>
<dbReference type="GO" id="GO:0006508">
    <property type="term" value="P:proteolysis"/>
    <property type="evidence" value="ECO:0007669"/>
    <property type="project" value="UniProtKB-KW"/>
</dbReference>
<proteinExistence type="predicted"/>
<name>A0ABU8F779_9BACI</name>
<sequence length="276" mass="31898">MDKVELLNLVPKFLAFYQMANKPDIDKEKRWTLWEKHYNFAAIPPGEEGKTMARNLLDGAWNTYSEHLIMLENWEPNLEKVKDYLTKVKKLLGYDKPINLVVVYFVGGFENNPFVAPYDENRLALCLPIENGYSDILLSHELTHIVHSHTANLTADWERTIGSTILQEGLATQVSKFLVPGEPTELYIEHTKGWLESCYENKADIITGILPYLEDSSSEVVTMFTFGNGTTNREREAYYVGWEIVQYLLGEGVTFKEMASIQEKDIPNYLREVYYY</sequence>
<keyword evidence="3" id="KW-1185">Reference proteome</keyword>
<keyword evidence="2" id="KW-0378">Hydrolase</keyword>
<evidence type="ECO:0000313" key="2">
    <source>
        <dbReference type="EMBL" id="MEI4769871.1"/>
    </source>
</evidence>
<dbReference type="InterPro" id="IPR018728">
    <property type="entry name" value="DUF2268"/>
</dbReference>
<keyword evidence="2" id="KW-0645">Protease</keyword>
<dbReference type="EMBL" id="JBAWSY010000005">
    <property type="protein sequence ID" value="MEI4769871.1"/>
    <property type="molecule type" value="Genomic_DNA"/>
</dbReference>
<dbReference type="Proteomes" id="UP001364890">
    <property type="component" value="Unassembled WGS sequence"/>
</dbReference>
<dbReference type="RefSeq" id="WP_336497421.1">
    <property type="nucleotide sequence ID" value="NZ_JBAWSY010000005.1"/>
</dbReference>
<gene>
    <name evidence="2" type="ORF">WAX74_09475</name>
</gene>
<dbReference type="Pfam" id="PF10026">
    <property type="entry name" value="DUF2268"/>
    <property type="match status" value="1"/>
</dbReference>
<accession>A0ABU8F779</accession>
<dbReference type="GO" id="GO:0008233">
    <property type="term" value="F:peptidase activity"/>
    <property type="evidence" value="ECO:0007669"/>
    <property type="project" value="UniProtKB-KW"/>
</dbReference>